<dbReference type="STRING" id="886293.Sinac_3973"/>
<evidence type="ECO:0000313" key="2">
    <source>
        <dbReference type="Proteomes" id="UP000010798"/>
    </source>
</evidence>
<accession>L0DHA8</accession>
<dbReference type="KEGG" id="saci:Sinac_3973"/>
<reference evidence="1 2" key="1">
    <citation type="submission" date="2012-02" db="EMBL/GenBank/DDBJ databases">
        <title>Complete sequence of chromosome of Singulisphaera acidiphila DSM 18658.</title>
        <authorList>
            <consortium name="US DOE Joint Genome Institute (JGI-PGF)"/>
            <person name="Lucas S."/>
            <person name="Copeland A."/>
            <person name="Lapidus A."/>
            <person name="Glavina del Rio T."/>
            <person name="Dalin E."/>
            <person name="Tice H."/>
            <person name="Bruce D."/>
            <person name="Goodwin L."/>
            <person name="Pitluck S."/>
            <person name="Peters L."/>
            <person name="Ovchinnikova G."/>
            <person name="Chertkov O."/>
            <person name="Kyrpides N."/>
            <person name="Mavromatis K."/>
            <person name="Ivanova N."/>
            <person name="Brettin T."/>
            <person name="Detter J.C."/>
            <person name="Han C."/>
            <person name="Larimer F."/>
            <person name="Land M."/>
            <person name="Hauser L."/>
            <person name="Markowitz V."/>
            <person name="Cheng J.-F."/>
            <person name="Hugenholtz P."/>
            <person name="Woyke T."/>
            <person name="Wu D."/>
            <person name="Tindall B."/>
            <person name="Pomrenke H."/>
            <person name="Brambilla E."/>
            <person name="Klenk H.-P."/>
            <person name="Eisen J.A."/>
        </authorList>
    </citation>
    <scope>NUCLEOTIDE SEQUENCE [LARGE SCALE GENOMIC DNA]</scope>
    <source>
        <strain evidence="2">ATCC BAA-1392 / DSM 18658 / VKM B-2454 / MOB10</strain>
    </source>
</reference>
<organism evidence="1 2">
    <name type="scientific">Singulisphaera acidiphila (strain ATCC BAA-1392 / DSM 18658 / VKM B-2454 / MOB10)</name>
    <dbReference type="NCBI Taxonomy" id="886293"/>
    <lineage>
        <taxon>Bacteria</taxon>
        <taxon>Pseudomonadati</taxon>
        <taxon>Planctomycetota</taxon>
        <taxon>Planctomycetia</taxon>
        <taxon>Isosphaerales</taxon>
        <taxon>Isosphaeraceae</taxon>
        <taxon>Singulisphaera</taxon>
    </lineage>
</organism>
<evidence type="ECO:0008006" key="3">
    <source>
        <dbReference type="Google" id="ProtNLM"/>
    </source>
</evidence>
<gene>
    <name evidence="1" type="ordered locus">Sinac_3973</name>
</gene>
<dbReference type="Proteomes" id="UP000010798">
    <property type="component" value="Chromosome"/>
</dbReference>
<dbReference type="RefSeq" id="WP_015247328.1">
    <property type="nucleotide sequence ID" value="NC_019892.1"/>
</dbReference>
<keyword evidence="2" id="KW-1185">Reference proteome</keyword>
<sequence length="80" mass="8765">MIDTTTRRPLRVSTDGTAGPYIMVPVSQLDRVRRLLLDNKIPHRVDEDAISLGGNPAVVVIDLVRSDDAERTQAILDANA</sequence>
<evidence type="ECO:0000313" key="1">
    <source>
        <dbReference type="EMBL" id="AGA28198.1"/>
    </source>
</evidence>
<name>L0DHA8_SINAD</name>
<dbReference type="AlphaFoldDB" id="L0DHA8"/>
<dbReference type="EMBL" id="CP003364">
    <property type="protein sequence ID" value="AGA28198.1"/>
    <property type="molecule type" value="Genomic_DNA"/>
</dbReference>
<proteinExistence type="predicted"/>
<dbReference type="HOGENOM" id="CLU_2587831_0_0_0"/>
<dbReference type="OrthoDB" id="9952504at2"/>
<protein>
    <recommendedName>
        <fullName evidence="3">DUF2007 domain-containing protein</fullName>
    </recommendedName>
</protein>